<dbReference type="InterPro" id="IPR051708">
    <property type="entry name" value="Plant_Aspart_Prot_A1"/>
</dbReference>
<sequence>MVKLLMDTGSSLIWTQCVPCIKCCQQKTSLYNSRIFMTYSQFGCHNNECIYDIRYGDLSQPTIPRTKGVASFKTFHILVDSSHARVINDIIFGCSNDNSDTGFENSPILGIL</sequence>
<evidence type="ECO:0000256" key="2">
    <source>
        <dbReference type="ARBA" id="ARBA00022670"/>
    </source>
</evidence>
<evidence type="ECO:0000259" key="4">
    <source>
        <dbReference type="PROSITE" id="PS51767"/>
    </source>
</evidence>
<evidence type="ECO:0000313" key="6">
    <source>
        <dbReference type="Proteomes" id="UP001358586"/>
    </source>
</evidence>
<dbReference type="Gene3D" id="2.40.70.10">
    <property type="entry name" value="Acid Proteases"/>
    <property type="match status" value="1"/>
</dbReference>
<gene>
    <name evidence="5" type="ORF">PVK06_000865</name>
</gene>
<dbReference type="PANTHER" id="PTHR47967:SF127">
    <property type="entry name" value="ASPARTIC PROTEINASE NEPENTHESIN-1-LIKE"/>
    <property type="match status" value="1"/>
</dbReference>
<dbReference type="InterPro" id="IPR021109">
    <property type="entry name" value="Peptidase_aspartic_dom_sf"/>
</dbReference>
<keyword evidence="6" id="KW-1185">Reference proteome</keyword>
<organism evidence="5 6">
    <name type="scientific">Gossypium arboreum</name>
    <name type="common">Tree cotton</name>
    <name type="synonym">Gossypium nanking</name>
    <dbReference type="NCBI Taxonomy" id="29729"/>
    <lineage>
        <taxon>Eukaryota</taxon>
        <taxon>Viridiplantae</taxon>
        <taxon>Streptophyta</taxon>
        <taxon>Embryophyta</taxon>
        <taxon>Tracheophyta</taxon>
        <taxon>Spermatophyta</taxon>
        <taxon>Magnoliopsida</taxon>
        <taxon>eudicotyledons</taxon>
        <taxon>Gunneridae</taxon>
        <taxon>Pentapetalae</taxon>
        <taxon>rosids</taxon>
        <taxon>malvids</taxon>
        <taxon>Malvales</taxon>
        <taxon>Malvaceae</taxon>
        <taxon>Malvoideae</taxon>
        <taxon>Gossypium</taxon>
    </lineage>
</organism>
<reference evidence="5 6" key="1">
    <citation type="submission" date="2023-03" db="EMBL/GenBank/DDBJ databases">
        <title>WGS of Gossypium arboreum.</title>
        <authorList>
            <person name="Yu D."/>
        </authorList>
    </citation>
    <scope>NUCLEOTIDE SEQUENCE [LARGE SCALE GENOMIC DNA]</scope>
    <source>
        <tissue evidence="5">Leaf</tissue>
    </source>
</reference>
<proteinExistence type="inferred from homology"/>
<dbReference type="Pfam" id="PF14543">
    <property type="entry name" value="TAXi_N"/>
    <property type="match status" value="1"/>
</dbReference>
<keyword evidence="3" id="KW-0378">Hydrolase</keyword>
<dbReference type="SUPFAM" id="SSF50630">
    <property type="entry name" value="Acid proteases"/>
    <property type="match status" value="1"/>
</dbReference>
<evidence type="ECO:0000256" key="1">
    <source>
        <dbReference type="ARBA" id="ARBA00007447"/>
    </source>
</evidence>
<dbReference type="InterPro" id="IPR032861">
    <property type="entry name" value="TAXi_N"/>
</dbReference>
<evidence type="ECO:0000256" key="3">
    <source>
        <dbReference type="ARBA" id="ARBA00022801"/>
    </source>
</evidence>
<feature type="domain" description="Peptidase A1" evidence="4">
    <location>
        <begin position="1"/>
        <end position="112"/>
    </location>
</feature>
<dbReference type="PANTHER" id="PTHR47967">
    <property type="entry name" value="OS07G0603500 PROTEIN-RELATED"/>
    <property type="match status" value="1"/>
</dbReference>
<accession>A0ABR0QZM9</accession>
<comment type="caution">
    <text evidence="5">The sequence shown here is derived from an EMBL/GenBank/DDBJ whole genome shotgun (WGS) entry which is preliminary data.</text>
</comment>
<dbReference type="PROSITE" id="PS51767">
    <property type="entry name" value="PEPTIDASE_A1"/>
    <property type="match status" value="1"/>
</dbReference>
<evidence type="ECO:0000313" key="5">
    <source>
        <dbReference type="EMBL" id="KAK5844724.1"/>
    </source>
</evidence>
<comment type="similarity">
    <text evidence="1">Belongs to the peptidase A1 family.</text>
</comment>
<dbReference type="Proteomes" id="UP001358586">
    <property type="component" value="Chromosome 1"/>
</dbReference>
<dbReference type="EMBL" id="JARKNE010000001">
    <property type="protein sequence ID" value="KAK5844724.1"/>
    <property type="molecule type" value="Genomic_DNA"/>
</dbReference>
<protein>
    <recommendedName>
        <fullName evidence="4">Peptidase A1 domain-containing protein</fullName>
    </recommendedName>
</protein>
<name>A0ABR0QZM9_GOSAR</name>
<dbReference type="InterPro" id="IPR033121">
    <property type="entry name" value="PEPTIDASE_A1"/>
</dbReference>
<keyword evidence="2" id="KW-0645">Protease</keyword>